<evidence type="ECO:0000256" key="5">
    <source>
        <dbReference type="ARBA" id="ARBA00022490"/>
    </source>
</evidence>
<keyword evidence="5" id="KW-0963">Cytoplasm</keyword>
<comment type="similarity">
    <text evidence="3">Belongs to the exportin family.</text>
</comment>
<keyword evidence="4" id="KW-0813">Transport</keyword>
<dbReference type="InterPro" id="IPR013598">
    <property type="entry name" value="Exportin-1/Importin-b-like"/>
</dbReference>
<dbReference type="PANTHER" id="PTHR21452:SF4">
    <property type="entry name" value="EXPORTIN-6"/>
    <property type="match status" value="1"/>
</dbReference>
<reference evidence="9 10" key="1">
    <citation type="submission" date="2019-09" db="EMBL/GenBank/DDBJ databases">
        <title>Bird 10,000 Genomes (B10K) Project - Family phase.</title>
        <authorList>
            <person name="Zhang G."/>
        </authorList>
    </citation>
    <scope>NUCLEOTIDE SEQUENCE [LARGE SCALE GENOMIC DNA]</scope>
    <source>
        <strain evidence="9">B10K-DU-012-52</strain>
    </source>
</reference>
<dbReference type="AlphaFoldDB" id="A0A7L2V5C4"/>
<proteinExistence type="inferred from homology"/>
<sequence length="1139" mass="130451">QASEEASLRALESLMTEFFHNCTTNERKREIEELLNNFAQQIGAWRFCLYFLSSTRNDYVMMYSLTVFENLINKMWLGVPSQDKMEIRSCLPKLLLAHHKTLPYFIRNKLCKVIVDIGRQDWPMFYHDFFTNILQLIQSPVTTPLGLIMLKTTSEELACPREDLCVARKEELRKLLLDQVQTVLGLLTGILESIWDKHSVTAATPPPSPTSGESGDLLSSLLQSPSAAKLLNQPIPILDTESEYVCSLALECLAHLFSWIPLSTSITPSLLTTIFHFARFGCDTRVRKMSSVNGSSQNSVLGQERGRLGVLAMSCINELMSKNCVPMEFEEYLLRMFQQTFYLLQKITKENNAHTVKSRLEELDESYIEKFTDFLRLFVSVHLRRIESYSQFPVVEFLALLFKYTFHQPTHEGYFSCLDIWTLFLDYLTSKIKSRLADKEAVLNSCLIQLSLCLLHGHRYEDALVLLLTEVLNRIQFRYNQAQLEELDDETLDDDQQTEWQRYLRQSLEVVAKVMELLPTHAFSTLFPVLQDNLEVYLGLQQFVVTSGTGHRLNITAENDCRRLHCSLRDLSSLLQAVGRLAEYFIGDVFAARFNDALTVVERLVKVTLYGSQIKLYNIETAVPSVLKPDLIDVHAQSLAALQAYAHWLAQFYSEVHRQNPEQFISLVSTALEAITPLISSKVQEKLLLSACHLLVSLATTVRPVFLISIPAVQKMFNRITDTSAQRLSDKAQVLVCRALSNVLLLPWPNLPESEQQWAVRSTNHTSLISALTREYRQLKSNAILPQRKVQLEDTKVIIHQTLSVLEDIVESISGESTKSRQICYQSLQESVQVSLALFPAFIHQSDVTDEMLSFFLTLFQGLRVQMGAPFTEQIIQTFLNMFTREQLAESILHEGSTGCRVVEKFLKILQVVVQEPGQVFKPFLPSVISLCMEQVYPIIAERSSPDVKAELFELLFRVLHHNWRYFFKSSVLASVQRGVAEEQMENQAQFSAIMQAFGQSFLQPDIHLFKQNLFYLETLNTKQKLYHKKIFRTTMLFQFVNVLLQVLVHKSHDLLQEEIGIATYNMASVDFDGFYSAFLPEFLASCDGVDSNQKNVLGRNFKMDRDLPSFTQNVHRLVNDLRYYRLCNDSLPPGTVKL</sequence>
<name>A0A7L2V5C4_9AVES</name>
<gene>
    <name evidence="9" type="primary">Xpo6</name>
    <name evidence="9" type="ORF">BRALEP_R03441</name>
</gene>
<dbReference type="GO" id="GO:0031267">
    <property type="term" value="F:small GTPase binding"/>
    <property type="evidence" value="ECO:0007669"/>
    <property type="project" value="InterPro"/>
</dbReference>
<keyword evidence="10" id="KW-1185">Reference proteome</keyword>
<evidence type="ECO:0000313" key="9">
    <source>
        <dbReference type="EMBL" id="NXS52371.1"/>
    </source>
</evidence>
<dbReference type="SMART" id="SM00913">
    <property type="entry name" value="IBN_N"/>
    <property type="match status" value="1"/>
</dbReference>
<feature type="non-terminal residue" evidence="9">
    <location>
        <position position="1139"/>
    </location>
</feature>
<comment type="caution">
    <text evidence="9">The sequence shown here is derived from an EMBL/GenBank/DDBJ whole genome shotgun (WGS) entry which is preliminary data.</text>
</comment>
<dbReference type="InterPro" id="IPR040016">
    <property type="entry name" value="XPO6"/>
</dbReference>
<dbReference type="Proteomes" id="UP000520535">
    <property type="component" value="Unassembled WGS sequence"/>
</dbReference>
<dbReference type="PROSITE" id="PS50166">
    <property type="entry name" value="IMPORTIN_B_NT"/>
    <property type="match status" value="1"/>
</dbReference>
<evidence type="ECO:0000259" key="8">
    <source>
        <dbReference type="PROSITE" id="PS50166"/>
    </source>
</evidence>
<dbReference type="InterPro" id="IPR001494">
    <property type="entry name" value="Importin-beta_N"/>
</dbReference>
<dbReference type="GO" id="GO:0005634">
    <property type="term" value="C:nucleus"/>
    <property type="evidence" value="ECO:0007669"/>
    <property type="project" value="UniProtKB-SubCell"/>
</dbReference>
<organism evidence="9 10">
    <name type="scientific">Brachypteracias leptosomus</name>
    <name type="common">short-legged ground-roller</name>
    <dbReference type="NCBI Taxonomy" id="135165"/>
    <lineage>
        <taxon>Eukaryota</taxon>
        <taxon>Metazoa</taxon>
        <taxon>Chordata</taxon>
        <taxon>Craniata</taxon>
        <taxon>Vertebrata</taxon>
        <taxon>Euteleostomi</taxon>
        <taxon>Archelosauria</taxon>
        <taxon>Archosauria</taxon>
        <taxon>Dinosauria</taxon>
        <taxon>Saurischia</taxon>
        <taxon>Theropoda</taxon>
        <taxon>Coelurosauria</taxon>
        <taxon>Aves</taxon>
        <taxon>Neognathae</taxon>
        <taxon>Neoaves</taxon>
        <taxon>Telluraves</taxon>
        <taxon>Coraciimorphae</taxon>
        <taxon>Coraciiformes</taxon>
        <taxon>Brachypteraciidae</taxon>
        <taxon>Brachypteracias</taxon>
    </lineage>
</organism>
<keyword evidence="6" id="KW-0653">Protein transport</keyword>
<dbReference type="Gene3D" id="1.25.10.10">
    <property type="entry name" value="Leucine-rich Repeat Variant"/>
    <property type="match status" value="1"/>
</dbReference>
<evidence type="ECO:0000313" key="10">
    <source>
        <dbReference type="Proteomes" id="UP000520535"/>
    </source>
</evidence>
<feature type="domain" description="Importin N-terminal" evidence="8">
    <location>
        <begin position="31"/>
        <end position="97"/>
    </location>
</feature>
<dbReference type="GO" id="GO:0006611">
    <property type="term" value="P:protein export from nucleus"/>
    <property type="evidence" value="ECO:0007669"/>
    <property type="project" value="InterPro"/>
</dbReference>
<evidence type="ECO:0000256" key="1">
    <source>
        <dbReference type="ARBA" id="ARBA00004123"/>
    </source>
</evidence>
<dbReference type="InterPro" id="IPR016024">
    <property type="entry name" value="ARM-type_fold"/>
</dbReference>
<dbReference type="Pfam" id="PF08389">
    <property type="entry name" value="Xpo1"/>
    <property type="match status" value="1"/>
</dbReference>
<dbReference type="OrthoDB" id="10261013at2759"/>
<comment type="subcellular location">
    <subcellularLocation>
        <location evidence="2">Cytoplasm</location>
    </subcellularLocation>
    <subcellularLocation>
        <location evidence="1">Nucleus</location>
    </subcellularLocation>
</comment>
<evidence type="ECO:0000256" key="2">
    <source>
        <dbReference type="ARBA" id="ARBA00004496"/>
    </source>
</evidence>
<dbReference type="InterPro" id="IPR011989">
    <property type="entry name" value="ARM-like"/>
</dbReference>
<accession>A0A7L2V5C4</accession>
<protein>
    <submittedName>
        <fullName evidence="9">XPO6 protein</fullName>
    </submittedName>
</protein>
<dbReference type="GO" id="GO:0005737">
    <property type="term" value="C:cytoplasm"/>
    <property type="evidence" value="ECO:0007669"/>
    <property type="project" value="UniProtKB-SubCell"/>
</dbReference>
<evidence type="ECO:0000256" key="6">
    <source>
        <dbReference type="ARBA" id="ARBA00022927"/>
    </source>
</evidence>
<evidence type="ECO:0000256" key="7">
    <source>
        <dbReference type="ARBA" id="ARBA00023242"/>
    </source>
</evidence>
<dbReference type="GO" id="GO:0005049">
    <property type="term" value="F:nuclear export signal receptor activity"/>
    <property type="evidence" value="ECO:0007669"/>
    <property type="project" value="InterPro"/>
</dbReference>
<dbReference type="PANTHER" id="PTHR21452">
    <property type="entry name" value="EXPORTIN-6"/>
    <property type="match status" value="1"/>
</dbReference>
<dbReference type="Pfam" id="PF03810">
    <property type="entry name" value="IBN_N"/>
    <property type="match status" value="1"/>
</dbReference>
<keyword evidence="7" id="KW-0539">Nucleus</keyword>
<evidence type="ECO:0000256" key="4">
    <source>
        <dbReference type="ARBA" id="ARBA00022448"/>
    </source>
</evidence>
<dbReference type="FunFam" id="1.25.10.10:FF:000147">
    <property type="entry name" value="exportin-6 isoform X2"/>
    <property type="match status" value="1"/>
</dbReference>
<evidence type="ECO:0000256" key="3">
    <source>
        <dbReference type="ARBA" id="ARBA00009466"/>
    </source>
</evidence>
<dbReference type="SUPFAM" id="SSF48371">
    <property type="entry name" value="ARM repeat"/>
    <property type="match status" value="1"/>
</dbReference>
<dbReference type="EMBL" id="VYZX01003466">
    <property type="protein sequence ID" value="NXS52371.1"/>
    <property type="molecule type" value="Genomic_DNA"/>
</dbReference>
<feature type="non-terminal residue" evidence="9">
    <location>
        <position position="1"/>
    </location>
</feature>